<dbReference type="EMBL" id="JAPCWZ010000003">
    <property type="protein sequence ID" value="KAK8874150.1"/>
    <property type="molecule type" value="Genomic_DNA"/>
</dbReference>
<organism evidence="1 2">
    <name type="scientific">Apiospora arundinis</name>
    <dbReference type="NCBI Taxonomy" id="335852"/>
    <lineage>
        <taxon>Eukaryota</taxon>
        <taxon>Fungi</taxon>
        <taxon>Dikarya</taxon>
        <taxon>Ascomycota</taxon>
        <taxon>Pezizomycotina</taxon>
        <taxon>Sordariomycetes</taxon>
        <taxon>Xylariomycetidae</taxon>
        <taxon>Amphisphaeriales</taxon>
        <taxon>Apiosporaceae</taxon>
        <taxon>Apiospora</taxon>
    </lineage>
</organism>
<comment type="caution">
    <text evidence="1">The sequence shown here is derived from an EMBL/GenBank/DDBJ whole genome shotgun (WGS) entry which is preliminary data.</text>
</comment>
<name>A0ABR2JA74_9PEZI</name>
<gene>
    <name evidence="1" type="ORF">PGQ11_004664</name>
</gene>
<evidence type="ECO:0000313" key="2">
    <source>
        <dbReference type="Proteomes" id="UP001390339"/>
    </source>
</evidence>
<accession>A0ABR2JA74</accession>
<reference evidence="1 2" key="1">
    <citation type="journal article" date="2024" name="IMA Fungus">
        <title>Apiospora arundinis, a panoply of carbohydrate-active enzymes and secondary metabolites.</title>
        <authorList>
            <person name="Sorensen T."/>
            <person name="Petersen C."/>
            <person name="Muurmann A.T."/>
            <person name="Christiansen J.V."/>
            <person name="Brundto M.L."/>
            <person name="Overgaard C.K."/>
            <person name="Boysen A.T."/>
            <person name="Wollenberg R.D."/>
            <person name="Larsen T.O."/>
            <person name="Sorensen J.L."/>
            <person name="Nielsen K.L."/>
            <person name="Sondergaard T.E."/>
        </authorList>
    </citation>
    <scope>NUCLEOTIDE SEQUENCE [LARGE SCALE GENOMIC DNA]</scope>
    <source>
        <strain evidence="1 2">AAU 773</strain>
    </source>
</reference>
<proteinExistence type="predicted"/>
<keyword evidence="2" id="KW-1185">Reference proteome</keyword>
<sequence length="67" mass="7519">MLFSRLPVVHWGLHGTKFQPAWDGIPKTAGPCLVGPYGNSVAISAVAKHMTKVSEISEVHWVLWRHW</sequence>
<protein>
    <submittedName>
        <fullName evidence="1">Uncharacterized protein</fullName>
    </submittedName>
</protein>
<evidence type="ECO:0000313" key="1">
    <source>
        <dbReference type="EMBL" id="KAK8874150.1"/>
    </source>
</evidence>
<dbReference type="Proteomes" id="UP001390339">
    <property type="component" value="Unassembled WGS sequence"/>
</dbReference>